<dbReference type="Proteomes" id="UP000198937">
    <property type="component" value="Unassembled WGS sequence"/>
</dbReference>
<gene>
    <name evidence="1" type="ORF">GA0070617_1625</name>
</gene>
<dbReference type="EMBL" id="FMIA01000002">
    <property type="protein sequence ID" value="SCL50888.1"/>
    <property type="molecule type" value="Genomic_DNA"/>
</dbReference>
<reference evidence="1 2" key="1">
    <citation type="submission" date="2016-06" db="EMBL/GenBank/DDBJ databases">
        <authorList>
            <person name="Kjaerup R.B."/>
            <person name="Dalgaard T.S."/>
            <person name="Juul-Madsen H.R."/>
        </authorList>
    </citation>
    <scope>NUCLEOTIDE SEQUENCE [LARGE SCALE GENOMIC DNA]</scope>
    <source>
        <strain evidence="1 2">DSM 45577</strain>
    </source>
</reference>
<dbReference type="OrthoDB" id="3213425at2"/>
<evidence type="ECO:0000313" key="1">
    <source>
        <dbReference type="EMBL" id="SCL50888.1"/>
    </source>
</evidence>
<evidence type="ECO:0008006" key="3">
    <source>
        <dbReference type="Google" id="ProtNLM"/>
    </source>
</evidence>
<dbReference type="STRING" id="683228.GA0070617_1625"/>
<dbReference type="AlphaFoldDB" id="A0A1C6UA96"/>
<evidence type="ECO:0000313" key="2">
    <source>
        <dbReference type="Proteomes" id="UP000198937"/>
    </source>
</evidence>
<name>A0A1C6UA96_9ACTN</name>
<proteinExistence type="predicted"/>
<dbReference type="RefSeq" id="WP_091435370.1">
    <property type="nucleotide sequence ID" value="NZ_BMMJ01000001.1"/>
</dbReference>
<keyword evidence="2" id="KW-1185">Reference proteome</keyword>
<sequence>MARPVTNSGLEALLREADYQNAHATFARQVNHAGRAYGSWRYDAASVYWWLRGRRPAKDVQAVMVEVLARRIGRPVDRDQLGFTEAGPCADAAYPASVTQAIEAAQRLWAMLAKQPGGRAGKAFQAGAALQSALSWRYDTPDRTVNRSGRDAVTRADVQALYVLADRFTDLDRRHGGGSRSARPLLADLLVRQVTPMLHGTYCDAVGRDLMRAAAVLAGQLAFMSYDAGDQGFAQHQITLALRLAKAADDRLFGAHLLANLATQAIYLGHADDAVRMAQAAIDGAGRAPAAVKVRLYATVASAYGRSGEKRSCRAALAKAERAVDQAPAEDVPSWAGYFSPAHLAGATVRCLSDLGLHREALRDAPGALALATANIRTRVLHTALVATTHAHAGDLDTACEWGNRLVDLAPSVHSVRVTSRIRELASKLADHQNNNRVHELLQNLPTQSPSA</sequence>
<protein>
    <recommendedName>
        <fullName evidence="3">Transcriptional regulator</fullName>
    </recommendedName>
</protein>
<accession>A0A1C6UA96</accession>
<organism evidence="1 2">
    <name type="scientific">Micromonospora yangpuensis</name>
    <dbReference type="NCBI Taxonomy" id="683228"/>
    <lineage>
        <taxon>Bacteria</taxon>
        <taxon>Bacillati</taxon>
        <taxon>Actinomycetota</taxon>
        <taxon>Actinomycetes</taxon>
        <taxon>Micromonosporales</taxon>
        <taxon>Micromonosporaceae</taxon>
        <taxon>Micromonospora</taxon>
    </lineage>
</organism>